<dbReference type="GO" id="GO:0006606">
    <property type="term" value="P:protein import into nucleus"/>
    <property type="evidence" value="ECO:0007669"/>
    <property type="project" value="TreeGrafter"/>
</dbReference>
<proteinExistence type="inferred from homology"/>
<dbReference type="GO" id="GO:0031965">
    <property type="term" value="C:nuclear membrane"/>
    <property type="evidence" value="ECO:0007669"/>
    <property type="project" value="UniProtKB-UniRule"/>
</dbReference>
<reference evidence="11 12" key="1">
    <citation type="submission" date="2020-01" db="EMBL/GenBank/DDBJ databases">
        <authorList>
            <consortium name="DOE Joint Genome Institute"/>
            <person name="Haridas S."/>
            <person name="Albert R."/>
            <person name="Binder M."/>
            <person name="Bloem J."/>
            <person name="Labutti K."/>
            <person name="Salamov A."/>
            <person name="Andreopoulos B."/>
            <person name="Baker S.E."/>
            <person name="Barry K."/>
            <person name="Bills G."/>
            <person name="Bluhm B.H."/>
            <person name="Cannon C."/>
            <person name="Castanera R."/>
            <person name="Culley D.E."/>
            <person name="Daum C."/>
            <person name="Ezra D."/>
            <person name="Gonzalez J.B."/>
            <person name="Henrissat B."/>
            <person name="Kuo A."/>
            <person name="Liang C."/>
            <person name="Lipzen A."/>
            <person name="Lutzoni F."/>
            <person name="Magnuson J."/>
            <person name="Mondo S."/>
            <person name="Nolan M."/>
            <person name="Ohm R."/>
            <person name="Pangilinan J."/>
            <person name="Park H.-J.H."/>
            <person name="Ramirez L."/>
            <person name="Alfaro M."/>
            <person name="Sun H."/>
            <person name="Tritt A."/>
            <person name="Yoshinaga Y."/>
            <person name="Zwiers L.-H.L."/>
            <person name="Turgeon B.G."/>
            <person name="Goodwin S.B."/>
            <person name="Spatafora J.W."/>
            <person name="Crous P.W."/>
            <person name="Grigoriev I.V."/>
        </authorList>
    </citation>
    <scope>NUCLEOTIDE SEQUENCE [LARGE SCALE GENOMIC DNA]</scope>
    <source>
        <strain evidence="11 12">CBS 611.86</strain>
    </source>
</reference>
<feature type="compositionally biased region" description="Acidic residues" evidence="10">
    <location>
        <begin position="149"/>
        <end position="194"/>
    </location>
</feature>
<keyword evidence="12" id="KW-1185">Reference proteome</keyword>
<feature type="compositionally biased region" description="Polar residues" evidence="10">
    <location>
        <begin position="204"/>
        <end position="213"/>
    </location>
</feature>
<dbReference type="AlphaFoldDB" id="A0A7C8M580"/>
<keyword evidence="5 9" id="KW-0653">Protein transport</keyword>
<evidence type="ECO:0000256" key="4">
    <source>
        <dbReference type="ARBA" id="ARBA00022816"/>
    </source>
</evidence>
<evidence type="ECO:0000256" key="8">
    <source>
        <dbReference type="ARBA" id="ARBA00023242"/>
    </source>
</evidence>
<keyword evidence="6 9" id="KW-0811">Translocation</keyword>
<evidence type="ECO:0000256" key="1">
    <source>
        <dbReference type="ARBA" id="ARBA00004567"/>
    </source>
</evidence>
<sequence>MFRPSSTPDSRRPSRPAPSTTPAGPPPDASDFLSSTPAGSPPASHPGGLFGSGRPHFGAPASHAAPYNNSPPKPSLFAGLGSVAPYSNFAPKTGPFNGLASGPYGSSPPKNGLFEGVGSDTMRTSTSGRPATQRGRSGFRVPSSSPPESGDESDEDEEDEDMEDGDGDEDDEEEDAEGDEDDEMMEDEQQDEDIPAVRRPGSRTMLSQSLASQNSGAETLTGLPIVLPDAKQSQYDLLGLAKGLTPTPDRATLRESDQTILDTERILEKLHEQWIANSREKRMQNLGDAAQELVALWQTSSQSWSQASLTSSRAGGANPAAQAYQLASLLLNMHHPGRLLSRQRTSFALVSAPARQEARNFTPIPKVLLAWLNNHHSAASEVDLVFQEPRAFSEHHRFWEAVQSSAFRGKLANTLKLLKGANFEFAETAQADGLGHDGYSGLPLENARKAVKIAIAALEECPAVMSDDWDVKSNDWSIFRQRIIGAMSDLEDFAEGESQNRQAVPQNFQASHFGISQSHTSFQLSVASRRAESRVPWTVYQNLSGLYRLLLGREEDIITMSADWIEATLGLTIWWNGDETGPTQGSLAASRRSLARSQKIRTVDITPVKAYCQRLASAFATILEGCDEGFSINTNDRFEVGLACIFDNNIEGAIQILCGWSLTIASAVAEIGSAGEWFTRADGLLNQFDPSDLMLLSYTEKERTTGISKDDLLVSYSDQLTQKAQVAHRNGRITREGWELAIQVLGRLDDTIKAAGRVEHILEDLPLRSPGRVDKITQLCHNMGLTQHALSIALKYADHLRANTQNYGDTLMYYARAHAAGKIQEVLRVLVAHCLVKSIAYPPPEELDDSLNALITSPKQTLTRLAAQDSEAAQLLSNYLSGYATIRKFYDLRDQEILVKDGEKPTHRPMARKRAAANALMVIIASAGSSIQGGLYDPDVETVVQVDVLLPLLGEALVFVNQPKRTLTLQHLYALLAAVEDLETAPSMIKTQCEECLATAIAAAHDGATPSPHHLLQKSTSNLTTASSQYSLIGSVDFSSVEGQSTESSAVLIRGGHVDASKRGWDWRRGLGKDASGADVVRMLRLGLAKEIARVYVEGEVVV</sequence>
<comment type="subcellular location">
    <subcellularLocation>
        <location evidence="1 9">Nucleus</location>
        <location evidence="1 9">Nuclear pore complex</location>
    </subcellularLocation>
</comment>
<keyword evidence="8 9" id="KW-0539">Nucleus</keyword>
<evidence type="ECO:0000256" key="6">
    <source>
        <dbReference type="ARBA" id="ARBA00023010"/>
    </source>
</evidence>
<dbReference type="Proteomes" id="UP000481861">
    <property type="component" value="Unassembled WGS sequence"/>
</dbReference>
<dbReference type="GO" id="GO:0017056">
    <property type="term" value="F:structural constituent of nuclear pore"/>
    <property type="evidence" value="ECO:0007669"/>
    <property type="project" value="TreeGrafter"/>
</dbReference>
<feature type="compositionally biased region" description="Polar residues" evidence="10">
    <location>
        <begin position="121"/>
        <end position="130"/>
    </location>
</feature>
<dbReference type="GO" id="GO:0045893">
    <property type="term" value="P:positive regulation of DNA-templated transcription"/>
    <property type="evidence" value="ECO:0007669"/>
    <property type="project" value="TreeGrafter"/>
</dbReference>
<protein>
    <recommendedName>
        <fullName evidence="9">Nuclear pore complex protein Nup85</fullName>
    </recommendedName>
</protein>
<evidence type="ECO:0000256" key="10">
    <source>
        <dbReference type="SAM" id="MobiDB-lite"/>
    </source>
</evidence>
<evidence type="ECO:0000256" key="3">
    <source>
        <dbReference type="ARBA" id="ARBA00022448"/>
    </source>
</evidence>
<accession>A0A7C8M580</accession>
<dbReference type="EMBL" id="JAADJZ010000018">
    <property type="protein sequence ID" value="KAF2868699.1"/>
    <property type="molecule type" value="Genomic_DNA"/>
</dbReference>
<name>A0A7C8M580_9PLEO</name>
<evidence type="ECO:0000256" key="7">
    <source>
        <dbReference type="ARBA" id="ARBA00023132"/>
    </source>
</evidence>
<comment type="function">
    <text evidence="9">Functions as a component of the nuclear pore complex (NPC).</text>
</comment>
<dbReference type="GO" id="GO:0031080">
    <property type="term" value="C:nuclear pore outer ring"/>
    <property type="evidence" value="ECO:0007669"/>
    <property type="project" value="TreeGrafter"/>
</dbReference>
<evidence type="ECO:0000313" key="12">
    <source>
        <dbReference type="Proteomes" id="UP000481861"/>
    </source>
</evidence>
<keyword evidence="4 9" id="KW-0509">mRNA transport</keyword>
<gene>
    <name evidence="11" type="ORF">BDV95DRAFT_119920</name>
</gene>
<feature type="region of interest" description="Disordered" evidence="10">
    <location>
        <begin position="1"/>
        <end position="213"/>
    </location>
</feature>
<evidence type="ECO:0000256" key="5">
    <source>
        <dbReference type="ARBA" id="ARBA00022927"/>
    </source>
</evidence>
<keyword evidence="3 9" id="KW-0813">Transport</keyword>
<dbReference type="PANTHER" id="PTHR13373:SF21">
    <property type="entry name" value="NUCLEAR PORE COMPLEX PROTEIN NUP85"/>
    <property type="match status" value="1"/>
</dbReference>
<evidence type="ECO:0000313" key="11">
    <source>
        <dbReference type="EMBL" id="KAF2868699.1"/>
    </source>
</evidence>
<dbReference type="GO" id="GO:0006406">
    <property type="term" value="P:mRNA export from nucleus"/>
    <property type="evidence" value="ECO:0007669"/>
    <property type="project" value="TreeGrafter"/>
</dbReference>
<comment type="caution">
    <text evidence="11">The sequence shown here is derived from an EMBL/GenBank/DDBJ whole genome shotgun (WGS) entry which is preliminary data.</text>
</comment>
<comment type="subunit">
    <text evidence="9">Component of the nuclear pore complex (NPC).</text>
</comment>
<evidence type="ECO:0000256" key="2">
    <source>
        <dbReference type="ARBA" id="ARBA00005573"/>
    </source>
</evidence>
<evidence type="ECO:0000256" key="9">
    <source>
        <dbReference type="RuleBase" id="RU365073"/>
    </source>
</evidence>
<organism evidence="11 12">
    <name type="scientific">Massariosphaeria phaeospora</name>
    <dbReference type="NCBI Taxonomy" id="100035"/>
    <lineage>
        <taxon>Eukaryota</taxon>
        <taxon>Fungi</taxon>
        <taxon>Dikarya</taxon>
        <taxon>Ascomycota</taxon>
        <taxon>Pezizomycotina</taxon>
        <taxon>Dothideomycetes</taxon>
        <taxon>Pleosporomycetidae</taxon>
        <taxon>Pleosporales</taxon>
        <taxon>Pleosporales incertae sedis</taxon>
        <taxon>Massariosphaeria</taxon>
    </lineage>
</organism>
<comment type="similarity">
    <text evidence="2 9">Belongs to the nucleoporin Nup85 family.</text>
</comment>
<dbReference type="OrthoDB" id="5422384at2759"/>
<dbReference type="Pfam" id="PF07575">
    <property type="entry name" value="Nucleopor_Nup85"/>
    <property type="match status" value="1"/>
</dbReference>
<keyword evidence="7 9" id="KW-0906">Nuclear pore complex</keyword>
<dbReference type="PANTHER" id="PTHR13373">
    <property type="entry name" value="FROUNT PROTEIN-RELATED"/>
    <property type="match status" value="1"/>
</dbReference>
<dbReference type="InterPro" id="IPR011502">
    <property type="entry name" value="Nucleoporin_Nup85"/>
</dbReference>
<feature type="compositionally biased region" description="Low complexity" evidence="10">
    <location>
        <begin position="29"/>
        <end position="38"/>
    </location>
</feature>
<keyword evidence="9" id="KW-0472">Membrane</keyword>